<dbReference type="AlphaFoldDB" id="D8U6X8"/>
<dbReference type="EMBL" id="GL378363">
    <property type="protein sequence ID" value="EFJ44515.1"/>
    <property type="molecule type" value="Genomic_DNA"/>
</dbReference>
<keyword evidence="2" id="KW-1185">Reference proteome</keyword>
<dbReference type="InParanoid" id="D8U6X8"/>
<dbReference type="GeneID" id="9624435"/>
<protein>
    <submittedName>
        <fullName evidence="1">Uncharacterized protein</fullName>
    </submittedName>
</protein>
<dbReference type="RefSeq" id="XP_002954365.1">
    <property type="nucleotide sequence ID" value="XM_002954319.1"/>
</dbReference>
<evidence type="ECO:0000313" key="1">
    <source>
        <dbReference type="EMBL" id="EFJ44515.1"/>
    </source>
</evidence>
<evidence type="ECO:0000313" key="2">
    <source>
        <dbReference type="Proteomes" id="UP000001058"/>
    </source>
</evidence>
<dbReference type="Proteomes" id="UP000001058">
    <property type="component" value="Unassembled WGS sequence"/>
</dbReference>
<dbReference type="KEGG" id="vcn:VOLCADRAFT_95222"/>
<reference evidence="1 2" key="1">
    <citation type="journal article" date="2010" name="Science">
        <title>Genomic analysis of organismal complexity in the multicellular green alga Volvox carteri.</title>
        <authorList>
            <person name="Prochnik S.E."/>
            <person name="Umen J."/>
            <person name="Nedelcu A.M."/>
            <person name="Hallmann A."/>
            <person name="Miller S.M."/>
            <person name="Nishii I."/>
            <person name="Ferris P."/>
            <person name="Kuo A."/>
            <person name="Mitros T."/>
            <person name="Fritz-Laylin L.K."/>
            <person name="Hellsten U."/>
            <person name="Chapman J."/>
            <person name="Simakov O."/>
            <person name="Rensing S.A."/>
            <person name="Terry A."/>
            <person name="Pangilinan J."/>
            <person name="Kapitonov V."/>
            <person name="Jurka J."/>
            <person name="Salamov A."/>
            <person name="Shapiro H."/>
            <person name="Schmutz J."/>
            <person name="Grimwood J."/>
            <person name="Lindquist E."/>
            <person name="Lucas S."/>
            <person name="Grigoriev I.V."/>
            <person name="Schmitt R."/>
            <person name="Kirk D."/>
            <person name="Rokhsar D.S."/>
        </authorList>
    </citation>
    <scope>NUCLEOTIDE SEQUENCE [LARGE SCALE GENOMIC DNA]</scope>
    <source>
        <strain evidence="2">f. Nagariensis / Eve</strain>
    </source>
</reference>
<organism evidence="2">
    <name type="scientific">Volvox carteri f. nagariensis</name>
    <dbReference type="NCBI Taxonomy" id="3068"/>
    <lineage>
        <taxon>Eukaryota</taxon>
        <taxon>Viridiplantae</taxon>
        <taxon>Chlorophyta</taxon>
        <taxon>core chlorophytes</taxon>
        <taxon>Chlorophyceae</taxon>
        <taxon>CS clade</taxon>
        <taxon>Chlamydomonadales</taxon>
        <taxon>Volvocaceae</taxon>
        <taxon>Volvox</taxon>
    </lineage>
</organism>
<sequence length="202" mass="22208">MFKIRTTIWTGDVKENERADWVMTLCGLSRCGAAPSVNCLPSPVGELVAASLVRARPPAPVACAREVFSASFLNPAWSPATENRLKGRTHTHTNTAAASIRSLYGCHSESPLRLVAIRPRPVWSAEVGEGAEPGSAKRATRGRREMNIRCGDDKKIPRRGCCVVDIGWWFLPAVDHDFPPSLIASSNHHHHHHPLRVPDKCQ</sequence>
<gene>
    <name evidence="1" type="ORF">VOLCADRAFT_95222</name>
</gene>
<accession>D8U6X8</accession>
<proteinExistence type="predicted"/>
<name>D8U6X8_VOLCA</name>